<organism evidence="2 3">
    <name type="scientific">Chryseobacterium rhizosphaerae</name>
    <dbReference type="NCBI Taxonomy" id="395937"/>
    <lineage>
        <taxon>Bacteria</taxon>
        <taxon>Pseudomonadati</taxon>
        <taxon>Bacteroidota</taxon>
        <taxon>Flavobacteriia</taxon>
        <taxon>Flavobacteriales</taxon>
        <taxon>Weeksellaceae</taxon>
        <taxon>Chryseobacterium group</taxon>
        <taxon>Chryseobacterium</taxon>
    </lineage>
</organism>
<keyword evidence="1" id="KW-0472">Membrane</keyword>
<feature type="transmembrane region" description="Helical" evidence="1">
    <location>
        <begin position="46"/>
        <end position="64"/>
    </location>
</feature>
<sequence>MKNIKYGFFLRSLSLYEIVLPSLILLVEILIYYLKLNQIHLEIEKVIGSITFMFLWWVPISTPLSEKFRNIYFSLFWLVICTLWLTIPGDFKMSILPLLVFTFIQIIRLIFKWVYKREPIPLLISKFITHRYSKIENRESDKNDIGFSILVFIIGGFLSIFVVN</sequence>
<feature type="transmembrane region" description="Helical" evidence="1">
    <location>
        <begin position="71"/>
        <end position="87"/>
    </location>
</feature>
<proteinExistence type="predicted"/>
<keyword evidence="1" id="KW-0812">Transmembrane</keyword>
<dbReference type="EMBL" id="JAVDQY010000002">
    <property type="protein sequence ID" value="MDR6526689.1"/>
    <property type="molecule type" value="Genomic_DNA"/>
</dbReference>
<gene>
    <name evidence="2" type="ORF">J2787_002069</name>
</gene>
<feature type="transmembrane region" description="Helical" evidence="1">
    <location>
        <begin position="93"/>
        <end position="111"/>
    </location>
</feature>
<comment type="caution">
    <text evidence="2">The sequence shown here is derived from an EMBL/GenBank/DDBJ whole genome shotgun (WGS) entry which is preliminary data.</text>
</comment>
<keyword evidence="1" id="KW-1133">Transmembrane helix</keyword>
<dbReference type="AlphaFoldDB" id="A0AAE3Y7X9"/>
<evidence type="ECO:0000256" key="1">
    <source>
        <dbReference type="SAM" id="Phobius"/>
    </source>
</evidence>
<accession>A0AAE3Y7X9</accession>
<reference evidence="2" key="1">
    <citation type="submission" date="2023-07" db="EMBL/GenBank/DDBJ databases">
        <title>Sorghum-associated microbial communities from plants grown in Nebraska, USA.</title>
        <authorList>
            <person name="Schachtman D."/>
        </authorList>
    </citation>
    <scope>NUCLEOTIDE SEQUENCE</scope>
    <source>
        <strain evidence="2">DS2360</strain>
    </source>
</reference>
<feature type="transmembrane region" description="Helical" evidence="1">
    <location>
        <begin position="12"/>
        <end position="34"/>
    </location>
</feature>
<protein>
    <submittedName>
        <fullName evidence="2">Uncharacterized protein</fullName>
    </submittedName>
</protein>
<name>A0AAE3Y7X9_9FLAO</name>
<feature type="transmembrane region" description="Helical" evidence="1">
    <location>
        <begin position="145"/>
        <end position="163"/>
    </location>
</feature>
<dbReference type="Proteomes" id="UP001184861">
    <property type="component" value="Unassembled WGS sequence"/>
</dbReference>
<evidence type="ECO:0000313" key="3">
    <source>
        <dbReference type="Proteomes" id="UP001184861"/>
    </source>
</evidence>
<evidence type="ECO:0000313" key="2">
    <source>
        <dbReference type="EMBL" id="MDR6526689.1"/>
    </source>
</evidence>
<dbReference type="RefSeq" id="WP_123863328.1">
    <property type="nucleotide sequence ID" value="NZ_QNUF01000018.1"/>
</dbReference>